<organism evidence="2 3">
    <name type="scientific">Cephalotus follicularis</name>
    <name type="common">Albany pitcher plant</name>
    <dbReference type="NCBI Taxonomy" id="3775"/>
    <lineage>
        <taxon>Eukaryota</taxon>
        <taxon>Viridiplantae</taxon>
        <taxon>Streptophyta</taxon>
        <taxon>Embryophyta</taxon>
        <taxon>Tracheophyta</taxon>
        <taxon>Spermatophyta</taxon>
        <taxon>Magnoliopsida</taxon>
        <taxon>eudicotyledons</taxon>
        <taxon>Gunneridae</taxon>
        <taxon>Pentapetalae</taxon>
        <taxon>rosids</taxon>
        <taxon>fabids</taxon>
        <taxon>Oxalidales</taxon>
        <taxon>Cephalotaceae</taxon>
        <taxon>Cephalotus</taxon>
    </lineage>
</organism>
<feature type="domain" description="DUF1279" evidence="1">
    <location>
        <begin position="78"/>
        <end position="205"/>
    </location>
</feature>
<dbReference type="InterPro" id="IPR045866">
    <property type="entry name" value="FAM210A/B-like"/>
</dbReference>
<dbReference type="Pfam" id="PF06916">
    <property type="entry name" value="FAM210A-B_dom"/>
    <property type="match status" value="1"/>
</dbReference>
<dbReference type="GO" id="GO:0005739">
    <property type="term" value="C:mitochondrion"/>
    <property type="evidence" value="ECO:0007669"/>
    <property type="project" value="TreeGrafter"/>
</dbReference>
<dbReference type="AlphaFoldDB" id="A0A1Q3CAR3"/>
<dbReference type="InterPro" id="IPR009688">
    <property type="entry name" value="FAM210A/B-like_dom"/>
</dbReference>
<keyword evidence="3" id="KW-1185">Reference proteome</keyword>
<evidence type="ECO:0000313" key="3">
    <source>
        <dbReference type="Proteomes" id="UP000187406"/>
    </source>
</evidence>
<accession>A0A1Q3CAR3</accession>
<gene>
    <name evidence="2" type="ORF">CFOL_v3_20786</name>
</gene>
<dbReference type="PANTHER" id="PTHR21377">
    <property type="entry name" value="PROTEIN FAM210B, MITOCHONDRIAL"/>
    <property type="match status" value="1"/>
</dbReference>
<dbReference type="InParanoid" id="A0A1Q3CAR3"/>
<dbReference type="Proteomes" id="UP000187406">
    <property type="component" value="Unassembled WGS sequence"/>
</dbReference>
<proteinExistence type="predicted"/>
<reference evidence="3" key="1">
    <citation type="submission" date="2016-04" db="EMBL/GenBank/DDBJ databases">
        <title>Cephalotus genome sequencing.</title>
        <authorList>
            <person name="Fukushima K."/>
            <person name="Hasebe M."/>
            <person name="Fang X."/>
        </authorList>
    </citation>
    <scope>NUCLEOTIDE SEQUENCE [LARGE SCALE GENOMIC DNA]</scope>
    <source>
        <strain evidence="3">cv. St1</strain>
    </source>
</reference>
<dbReference type="PANTHER" id="PTHR21377:SF0">
    <property type="entry name" value="PROTEIN FAM210B, MITOCHONDRIAL"/>
    <property type="match status" value="1"/>
</dbReference>
<feature type="non-terminal residue" evidence="2">
    <location>
        <position position="1"/>
    </location>
</feature>
<dbReference type="FunCoup" id="A0A1Q3CAR3">
    <property type="interactions" value="87"/>
</dbReference>
<name>A0A1Q3CAR3_CEPFO</name>
<protein>
    <submittedName>
        <fullName evidence="2">DUF1279 domain-containing protein</fullName>
    </submittedName>
</protein>
<dbReference type="OrthoDB" id="426386at2759"/>
<dbReference type="EMBL" id="BDDD01001605">
    <property type="protein sequence ID" value="GAV77315.1"/>
    <property type="molecule type" value="Genomic_DNA"/>
</dbReference>
<comment type="caution">
    <text evidence="2">The sequence shown here is derived from an EMBL/GenBank/DDBJ whole genome shotgun (WGS) entry which is preliminary data.</text>
</comment>
<sequence>LHRCIRIFNRLCHCPVHGCFNDSVSALPTLFTTFSPLQFWSASKVTIKTQKAKTHQNPKHYKTLSRKSRKMAAFTGGRFKELVKKYGKVALGVHCAVSAASITGLYIAIKNNVDVQSILDRWHLSKDPQPQEGETHSRSQDGFFTEDRKTSDFVSDGGDGDDLKKNRNNRTAEIATSTGGAIALAVLCNKALFPIRVPITIALTPPVARFLARRRGFEYTVQ</sequence>
<evidence type="ECO:0000313" key="2">
    <source>
        <dbReference type="EMBL" id="GAV77315.1"/>
    </source>
</evidence>
<evidence type="ECO:0000259" key="1">
    <source>
        <dbReference type="Pfam" id="PF06916"/>
    </source>
</evidence>